<feature type="compositionally biased region" description="Polar residues" evidence="1">
    <location>
        <begin position="17"/>
        <end position="27"/>
    </location>
</feature>
<feature type="compositionally biased region" description="Basic and acidic residues" evidence="1">
    <location>
        <begin position="42"/>
        <end position="56"/>
    </location>
</feature>
<evidence type="ECO:0000313" key="3">
    <source>
        <dbReference type="Proteomes" id="UP001292094"/>
    </source>
</evidence>
<feature type="region of interest" description="Disordered" evidence="1">
    <location>
        <begin position="42"/>
        <end position="124"/>
    </location>
</feature>
<accession>A0AAE1TVP9</accession>
<dbReference type="AlphaFoldDB" id="A0AAE1TVP9"/>
<keyword evidence="3" id="KW-1185">Reference proteome</keyword>
<evidence type="ECO:0000313" key="2">
    <source>
        <dbReference type="EMBL" id="KAK4299507.1"/>
    </source>
</evidence>
<comment type="caution">
    <text evidence="2">The sequence shown here is derived from an EMBL/GenBank/DDBJ whole genome shotgun (WGS) entry which is preliminary data.</text>
</comment>
<reference evidence="2" key="1">
    <citation type="submission" date="2023-11" db="EMBL/GenBank/DDBJ databases">
        <title>Genome assemblies of two species of porcelain crab, Petrolisthes cinctipes and Petrolisthes manimaculis (Anomura: Porcellanidae).</title>
        <authorList>
            <person name="Angst P."/>
        </authorList>
    </citation>
    <scope>NUCLEOTIDE SEQUENCE</scope>
    <source>
        <strain evidence="2">PB745_02</strain>
        <tissue evidence="2">Gill</tissue>
    </source>
</reference>
<dbReference type="Proteomes" id="UP001292094">
    <property type="component" value="Unassembled WGS sequence"/>
</dbReference>
<feature type="region of interest" description="Disordered" evidence="1">
    <location>
        <begin position="1"/>
        <end position="29"/>
    </location>
</feature>
<feature type="compositionally biased region" description="Polar residues" evidence="1">
    <location>
        <begin position="75"/>
        <end position="85"/>
    </location>
</feature>
<name>A0AAE1TVP9_9EUCA</name>
<evidence type="ECO:0000256" key="1">
    <source>
        <dbReference type="SAM" id="MobiDB-lite"/>
    </source>
</evidence>
<organism evidence="2 3">
    <name type="scientific">Petrolisthes manimaculis</name>
    <dbReference type="NCBI Taxonomy" id="1843537"/>
    <lineage>
        <taxon>Eukaryota</taxon>
        <taxon>Metazoa</taxon>
        <taxon>Ecdysozoa</taxon>
        <taxon>Arthropoda</taxon>
        <taxon>Crustacea</taxon>
        <taxon>Multicrustacea</taxon>
        <taxon>Malacostraca</taxon>
        <taxon>Eumalacostraca</taxon>
        <taxon>Eucarida</taxon>
        <taxon>Decapoda</taxon>
        <taxon>Pleocyemata</taxon>
        <taxon>Anomura</taxon>
        <taxon>Galatheoidea</taxon>
        <taxon>Porcellanidae</taxon>
        <taxon>Petrolisthes</taxon>
    </lineage>
</organism>
<dbReference type="EMBL" id="JAWZYT010003225">
    <property type="protein sequence ID" value="KAK4299507.1"/>
    <property type="molecule type" value="Genomic_DNA"/>
</dbReference>
<protein>
    <submittedName>
        <fullName evidence="2">Uncharacterized protein</fullName>
    </submittedName>
</protein>
<gene>
    <name evidence="2" type="ORF">Pmani_028216</name>
</gene>
<sequence>MPFDKRKLPRRIRGSLDKNNIANSVSSARKLWAEQERQKAREWREKQRGREIEQQRGSRTTVGVNTLRLGRSTERQQQYQANNGPTEELYLEETRTSRQTEPEVDDYRSEQEYEDEEGAYQRRL</sequence>
<proteinExistence type="predicted"/>
<feature type="compositionally biased region" description="Basic and acidic residues" evidence="1">
    <location>
        <begin position="92"/>
        <end position="111"/>
    </location>
</feature>